<proteinExistence type="predicted"/>
<dbReference type="Pfam" id="PF00665">
    <property type="entry name" value="rve"/>
    <property type="match status" value="1"/>
</dbReference>
<dbReference type="PANTHER" id="PTHR46889:SF4">
    <property type="entry name" value="TRANSPOSASE INSO FOR INSERTION SEQUENCE ELEMENT IS911B-RELATED"/>
    <property type="match status" value="1"/>
</dbReference>
<evidence type="ECO:0000313" key="3">
    <source>
        <dbReference type="Proteomes" id="UP000070442"/>
    </source>
</evidence>
<dbReference type="Gene3D" id="3.30.420.10">
    <property type="entry name" value="Ribonuclease H-like superfamily/Ribonuclease H"/>
    <property type="match status" value="1"/>
</dbReference>
<dbReference type="GO" id="GO:0003676">
    <property type="term" value="F:nucleic acid binding"/>
    <property type="evidence" value="ECO:0007669"/>
    <property type="project" value="InterPro"/>
</dbReference>
<dbReference type="PATRIC" id="fig|755172.3.peg.1356"/>
<dbReference type="InterPro" id="IPR012337">
    <property type="entry name" value="RNaseH-like_sf"/>
</dbReference>
<feature type="non-terminal residue" evidence="2">
    <location>
        <position position="79"/>
    </location>
</feature>
<keyword evidence="3" id="KW-1185">Reference proteome</keyword>
<dbReference type="EMBL" id="LSDG01000043">
    <property type="protein sequence ID" value="KXB65301.1"/>
    <property type="molecule type" value="Genomic_DNA"/>
</dbReference>
<name>A0A134AC56_9FIRM</name>
<reference evidence="3" key="1">
    <citation type="submission" date="2016-01" db="EMBL/GenBank/DDBJ databases">
        <authorList>
            <person name="Mitreva M."/>
            <person name="Pepin K.H."/>
            <person name="Mihindukulasuriya K.A."/>
            <person name="Fulton R."/>
            <person name="Fronick C."/>
            <person name="O'Laughlin M."/>
            <person name="Miner T."/>
            <person name="Herter B."/>
            <person name="Rosa B.A."/>
            <person name="Cordes M."/>
            <person name="Tomlinson C."/>
            <person name="Wollam A."/>
            <person name="Palsikar V.B."/>
            <person name="Mardis E.R."/>
            <person name="Wilson R.K."/>
        </authorList>
    </citation>
    <scope>NUCLEOTIDE SEQUENCE [LARGE SCALE GENOMIC DNA]</scope>
    <source>
        <strain evidence="3">DNF00729</strain>
    </source>
</reference>
<dbReference type="RefSeq" id="WP_157065098.1">
    <property type="nucleotide sequence ID" value="NZ_KQ960181.1"/>
</dbReference>
<evidence type="ECO:0000313" key="2">
    <source>
        <dbReference type="EMBL" id="KXB65301.1"/>
    </source>
</evidence>
<dbReference type="AlphaFoldDB" id="A0A134AC56"/>
<dbReference type="OrthoDB" id="1692274at2"/>
<dbReference type="STRING" id="755172.HMPREF1863_01397"/>
<dbReference type="InterPro" id="IPR001584">
    <property type="entry name" value="Integrase_cat-core"/>
</dbReference>
<evidence type="ECO:0000259" key="1">
    <source>
        <dbReference type="Pfam" id="PF00665"/>
    </source>
</evidence>
<sequence length="79" mass="9391">MDIHNMEIISYILFDQLNGITMLRDLEEAIERTNGCPYRRTFHSDRGWGYQMTAYQAMLEEHHIFQSMTRKGNCYDNAP</sequence>
<gene>
    <name evidence="2" type="ORF">HMPREF1863_01397</name>
</gene>
<dbReference type="InterPro" id="IPR036397">
    <property type="entry name" value="RNaseH_sf"/>
</dbReference>
<comment type="caution">
    <text evidence="2">The sequence shown here is derived from an EMBL/GenBank/DDBJ whole genome shotgun (WGS) entry which is preliminary data.</text>
</comment>
<dbReference type="PANTHER" id="PTHR46889">
    <property type="entry name" value="TRANSPOSASE INSF FOR INSERTION SEQUENCE IS3B-RELATED"/>
    <property type="match status" value="1"/>
</dbReference>
<organism evidence="2 3">
    <name type="scientific">Aedoeadaptatus coxii</name>
    <dbReference type="NCBI Taxonomy" id="755172"/>
    <lineage>
        <taxon>Bacteria</taxon>
        <taxon>Bacillati</taxon>
        <taxon>Bacillota</taxon>
        <taxon>Tissierellia</taxon>
        <taxon>Tissierellales</taxon>
        <taxon>Peptoniphilaceae</taxon>
        <taxon>Aedoeadaptatus</taxon>
    </lineage>
</organism>
<protein>
    <recommendedName>
        <fullName evidence="1">Integrase catalytic domain-containing protein</fullName>
    </recommendedName>
</protein>
<accession>A0A134AC56</accession>
<dbReference type="InterPro" id="IPR050900">
    <property type="entry name" value="Transposase_IS3/IS150/IS904"/>
</dbReference>
<dbReference type="GO" id="GO:0015074">
    <property type="term" value="P:DNA integration"/>
    <property type="evidence" value="ECO:0007669"/>
    <property type="project" value="InterPro"/>
</dbReference>
<feature type="domain" description="Integrase catalytic" evidence="1">
    <location>
        <begin position="2"/>
        <end position="74"/>
    </location>
</feature>
<dbReference type="Proteomes" id="UP000070442">
    <property type="component" value="Unassembled WGS sequence"/>
</dbReference>
<dbReference type="SUPFAM" id="SSF53098">
    <property type="entry name" value="Ribonuclease H-like"/>
    <property type="match status" value="1"/>
</dbReference>